<keyword evidence="6" id="KW-0963">Cytoplasm</keyword>
<feature type="region of interest" description="Disordered" evidence="11">
    <location>
        <begin position="1"/>
        <end position="23"/>
    </location>
</feature>
<protein>
    <recommendedName>
        <fullName evidence="5">Microtubule-associated protein Jupiter</fullName>
    </recommendedName>
</protein>
<evidence type="ECO:0000256" key="10">
    <source>
        <dbReference type="ARBA" id="ARBA00023242"/>
    </source>
</evidence>
<keyword evidence="10" id="KW-0539">Nucleus</keyword>
<dbReference type="PANTHER" id="PTHR34930">
    <property type="entry name" value="GEO05313P1"/>
    <property type="match status" value="1"/>
</dbReference>
<organism evidence="12 13">
    <name type="scientific">Molorchus minor</name>
    <dbReference type="NCBI Taxonomy" id="1323400"/>
    <lineage>
        <taxon>Eukaryota</taxon>
        <taxon>Metazoa</taxon>
        <taxon>Ecdysozoa</taxon>
        <taxon>Arthropoda</taxon>
        <taxon>Hexapoda</taxon>
        <taxon>Insecta</taxon>
        <taxon>Pterygota</taxon>
        <taxon>Neoptera</taxon>
        <taxon>Endopterygota</taxon>
        <taxon>Coleoptera</taxon>
        <taxon>Polyphaga</taxon>
        <taxon>Cucujiformia</taxon>
        <taxon>Chrysomeloidea</taxon>
        <taxon>Cerambycidae</taxon>
        <taxon>Lamiinae</taxon>
        <taxon>Monochamini</taxon>
        <taxon>Molorchus</taxon>
    </lineage>
</organism>
<evidence type="ECO:0000256" key="6">
    <source>
        <dbReference type="ARBA" id="ARBA00022490"/>
    </source>
</evidence>
<sequence>MIEPSSSEVDFQTSNEHTNRCPGCPLQMTSTNINIGFGEKKNSSRVLKPPGGGHADIFGIRGDNDVQTPARKKYHPSTTINSCFIQDEVTKPIEEEPKNGDLENGNQNGNIKTDEIDENTEPTKHEAEKPKEEENKNPTPPRRVRVPPGGFSSGLW</sequence>
<reference evidence="12" key="1">
    <citation type="journal article" date="2023" name="Insect Mol. Biol.">
        <title>Genome sequencing provides insights into the evolution of gene families encoding plant cell wall-degrading enzymes in longhorned beetles.</title>
        <authorList>
            <person name="Shin N.R."/>
            <person name="Okamura Y."/>
            <person name="Kirsch R."/>
            <person name="Pauchet Y."/>
        </authorList>
    </citation>
    <scope>NUCLEOTIDE SEQUENCE</scope>
    <source>
        <strain evidence="12">MMC_N1</strain>
    </source>
</reference>
<evidence type="ECO:0000313" key="12">
    <source>
        <dbReference type="EMBL" id="KAJ8979893.1"/>
    </source>
</evidence>
<feature type="compositionally biased region" description="Basic and acidic residues" evidence="11">
    <location>
        <begin position="88"/>
        <end position="101"/>
    </location>
</feature>
<feature type="region of interest" description="Disordered" evidence="11">
    <location>
        <begin position="41"/>
        <end position="156"/>
    </location>
</feature>
<keyword evidence="7" id="KW-0597">Phosphoprotein</keyword>
<keyword evidence="9" id="KW-0206">Cytoskeleton</keyword>
<evidence type="ECO:0000256" key="4">
    <source>
        <dbReference type="ARBA" id="ARBA00005344"/>
    </source>
</evidence>
<comment type="function">
    <text evidence="1">Binds to all microtubule populations.</text>
</comment>
<keyword evidence="13" id="KW-1185">Reference proteome</keyword>
<dbReference type="InterPro" id="IPR033335">
    <property type="entry name" value="JUPITER"/>
</dbReference>
<dbReference type="PANTHER" id="PTHR34930:SF2">
    <property type="entry name" value="MICROTUBULE-ASSOCIATED PROTEIN JUPITER"/>
    <property type="match status" value="1"/>
</dbReference>
<proteinExistence type="inferred from homology"/>
<evidence type="ECO:0000256" key="5">
    <source>
        <dbReference type="ARBA" id="ARBA00021471"/>
    </source>
</evidence>
<evidence type="ECO:0000256" key="3">
    <source>
        <dbReference type="ARBA" id="ARBA00004186"/>
    </source>
</evidence>
<feature type="compositionally biased region" description="Basic and acidic residues" evidence="11">
    <location>
        <begin position="121"/>
        <end position="136"/>
    </location>
</feature>
<dbReference type="EMBL" id="JAPWTJ010000305">
    <property type="protein sequence ID" value="KAJ8979893.1"/>
    <property type="molecule type" value="Genomic_DNA"/>
</dbReference>
<evidence type="ECO:0000256" key="11">
    <source>
        <dbReference type="SAM" id="MobiDB-lite"/>
    </source>
</evidence>
<evidence type="ECO:0000256" key="8">
    <source>
        <dbReference type="ARBA" id="ARBA00022701"/>
    </source>
</evidence>
<evidence type="ECO:0000256" key="1">
    <source>
        <dbReference type="ARBA" id="ARBA00003805"/>
    </source>
</evidence>
<gene>
    <name evidence="12" type="ORF">NQ317_017516</name>
</gene>
<evidence type="ECO:0000256" key="7">
    <source>
        <dbReference type="ARBA" id="ARBA00022553"/>
    </source>
</evidence>
<comment type="subcellular location">
    <subcellularLocation>
        <location evidence="3">Cytoplasm</location>
        <location evidence="3">Cytoskeleton</location>
        <location evidence="3">Spindle</location>
    </subcellularLocation>
    <subcellularLocation>
        <location evidence="2">Nucleus</location>
    </subcellularLocation>
</comment>
<evidence type="ECO:0000256" key="9">
    <source>
        <dbReference type="ARBA" id="ARBA00023212"/>
    </source>
</evidence>
<keyword evidence="8" id="KW-0493">Microtubule</keyword>
<accession>A0ABQ9JNS0</accession>
<evidence type="ECO:0000256" key="2">
    <source>
        <dbReference type="ARBA" id="ARBA00004123"/>
    </source>
</evidence>
<evidence type="ECO:0000313" key="13">
    <source>
        <dbReference type="Proteomes" id="UP001162164"/>
    </source>
</evidence>
<name>A0ABQ9JNS0_9CUCU</name>
<comment type="similarity">
    <text evidence="4">Belongs to the MAP Jupiter family.</text>
</comment>
<feature type="compositionally biased region" description="Polar residues" evidence="11">
    <location>
        <begin position="1"/>
        <end position="16"/>
    </location>
</feature>
<comment type="caution">
    <text evidence="12">The sequence shown here is derived from an EMBL/GenBank/DDBJ whole genome shotgun (WGS) entry which is preliminary data.</text>
</comment>
<dbReference type="Proteomes" id="UP001162164">
    <property type="component" value="Unassembled WGS sequence"/>
</dbReference>